<protein>
    <submittedName>
        <fullName evidence="1">Uncharacterized protein</fullName>
    </submittedName>
</protein>
<proteinExistence type="predicted"/>
<reference evidence="1" key="1">
    <citation type="submission" date="2023-04" db="EMBL/GenBank/DDBJ databases">
        <title>Novel strain of Lactilactobacillus sakei and use thereof.</title>
        <authorList>
            <person name="Kim S.Y."/>
        </authorList>
    </citation>
    <scope>NUCLEOTIDE SEQUENCE</scope>
    <source>
        <strain evidence="1">HUP1</strain>
    </source>
</reference>
<dbReference type="AlphaFoldDB" id="A0AAF0GPE1"/>
<dbReference type="RefSeq" id="WP_280102619.1">
    <property type="nucleotide sequence ID" value="NZ_CP122959.1"/>
</dbReference>
<sequence>MRDVDQRRMMLEQAVNIANIQNAKKPKQAVKAGYRTIEKSEKKIANGNHGKAIKKPTVEILSQLNKAFGGGANG</sequence>
<evidence type="ECO:0000313" key="2">
    <source>
        <dbReference type="Proteomes" id="UP001179858"/>
    </source>
</evidence>
<evidence type="ECO:0000313" key="1">
    <source>
        <dbReference type="EMBL" id="WGI18553.1"/>
    </source>
</evidence>
<name>A0AAF0GPE1_LATSK</name>
<gene>
    <name evidence="1" type="ORF">QBD03_07280</name>
</gene>
<accession>A0AAF0GPE1</accession>
<organism evidence="1 2">
    <name type="scientific">Latilactobacillus sakei</name>
    <name type="common">Lactobacillus sakei</name>
    <dbReference type="NCBI Taxonomy" id="1599"/>
    <lineage>
        <taxon>Bacteria</taxon>
        <taxon>Bacillati</taxon>
        <taxon>Bacillota</taxon>
        <taxon>Bacilli</taxon>
        <taxon>Lactobacillales</taxon>
        <taxon>Lactobacillaceae</taxon>
        <taxon>Latilactobacillus</taxon>
    </lineage>
</organism>
<dbReference type="EMBL" id="CP122959">
    <property type="protein sequence ID" value="WGI18553.1"/>
    <property type="molecule type" value="Genomic_DNA"/>
</dbReference>
<dbReference type="Proteomes" id="UP001179858">
    <property type="component" value="Chromosome"/>
</dbReference>